<keyword evidence="3" id="KW-1185">Reference proteome</keyword>
<feature type="compositionally biased region" description="Basic and acidic residues" evidence="1">
    <location>
        <begin position="208"/>
        <end position="224"/>
    </location>
</feature>
<feature type="region of interest" description="Disordered" evidence="1">
    <location>
        <begin position="113"/>
        <end position="377"/>
    </location>
</feature>
<feature type="compositionally biased region" description="Basic residues" evidence="1">
    <location>
        <begin position="312"/>
        <end position="321"/>
    </location>
</feature>
<dbReference type="EMBL" id="AGNL01047511">
    <property type="protein sequence ID" value="EJK46829.1"/>
    <property type="molecule type" value="Genomic_DNA"/>
</dbReference>
<feature type="compositionally biased region" description="Low complexity" evidence="1">
    <location>
        <begin position="146"/>
        <end position="159"/>
    </location>
</feature>
<accession>K0R4V3</accession>
<comment type="caution">
    <text evidence="2">The sequence shown here is derived from an EMBL/GenBank/DDBJ whole genome shotgun (WGS) entry which is preliminary data.</text>
</comment>
<feature type="compositionally biased region" description="Basic and acidic residues" evidence="1">
    <location>
        <begin position="160"/>
        <end position="184"/>
    </location>
</feature>
<evidence type="ECO:0000313" key="2">
    <source>
        <dbReference type="EMBL" id="EJK46829.1"/>
    </source>
</evidence>
<feature type="compositionally biased region" description="Basic and acidic residues" evidence="1">
    <location>
        <begin position="113"/>
        <end position="122"/>
    </location>
</feature>
<proteinExistence type="predicted"/>
<feature type="region of interest" description="Disordered" evidence="1">
    <location>
        <begin position="1"/>
        <end position="77"/>
    </location>
</feature>
<dbReference type="AlphaFoldDB" id="K0R4V3"/>
<feature type="compositionally biased region" description="Polar residues" evidence="1">
    <location>
        <begin position="10"/>
        <end position="21"/>
    </location>
</feature>
<evidence type="ECO:0000256" key="1">
    <source>
        <dbReference type="SAM" id="MobiDB-lite"/>
    </source>
</evidence>
<feature type="compositionally biased region" description="Basic and acidic residues" evidence="1">
    <location>
        <begin position="272"/>
        <end position="288"/>
    </location>
</feature>
<feature type="compositionally biased region" description="Low complexity" evidence="1">
    <location>
        <begin position="289"/>
        <end position="305"/>
    </location>
</feature>
<protein>
    <submittedName>
        <fullName evidence="2">Uncharacterized protein</fullName>
    </submittedName>
</protein>
<gene>
    <name evidence="2" type="ORF">THAOC_34485</name>
</gene>
<feature type="non-terminal residue" evidence="2">
    <location>
        <position position="414"/>
    </location>
</feature>
<evidence type="ECO:0000313" key="3">
    <source>
        <dbReference type="Proteomes" id="UP000266841"/>
    </source>
</evidence>
<sequence>MRTLLPDGVDTSSPSGRSGISENPRAAARVHLQGVRREEHQLPQAGQRRRDRARGRPELRRAGSPVDTPGRGLRAAEPSCAPLVEPVRVLGHVGRLAGVPHVVAVRAPELEPQRRGEVEGHGAHVRRAAQGRVPHDDAPEGRVEAPVRAQPPAQAAGQADDAREGVLAERHAPQAREVRAHVQEPQRGGRVQVERGGHAQGPRGALRGGERGVRPPPRGLDRGQGRPRLGHGGPHEAAGGHDRRAREPAGALDRRDRVREEGQQLEAQNRLPPEHEGRRDLEAAERAHPVAPVAAPDALDALARLVGDEPGRRRRGGRGRGRQVEGGPEELPAGAERGAPAVLDEGTGTAEEGRGHGASNDGRGGGLAGTAGFCPDNEAQPVMVVPVDGERDRHAARACTLQSCKEDLYITQLG</sequence>
<feature type="compositionally biased region" description="Basic and acidic residues" evidence="1">
    <location>
        <begin position="238"/>
        <end position="262"/>
    </location>
</feature>
<dbReference type="Proteomes" id="UP000266841">
    <property type="component" value="Unassembled WGS sequence"/>
</dbReference>
<name>K0R4V3_THAOC</name>
<reference evidence="2 3" key="1">
    <citation type="journal article" date="2012" name="Genome Biol.">
        <title>Genome and low-iron response of an oceanic diatom adapted to chronic iron limitation.</title>
        <authorList>
            <person name="Lommer M."/>
            <person name="Specht M."/>
            <person name="Roy A.S."/>
            <person name="Kraemer L."/>
            <person name="Andreson R."/>
            <person name="Gutowska M.A."/>
            <person name="Wolf J."/>
            <person name="Bergner S.V."/>
            <person name="Schilhabel M.B."/>
            <person name="Klostermeier U.C."/>
            <person name="Beiko R.G."/>
            <person name="Rosenstiel P."/>
            <person name="Hippler M."/>
            <person name="Laroche J."/>
        </authorList>
    </citation>
    <scope>NUCLEOTIDE SEQUENCE [LARGE SCALE GENOMIC DNA]</scope>
    <source>
        <strain evidence="2 3">CCMP1005</strain>
    </source>
</reference>
<feature type="compositionally biased region" description="Basic and acidic residues" evidence="1">
    <location>
        <begin position="133"/>
        <end position="145"/>
    </location>
</feature>
<feature type="compositionally biased region" description="Low complexity" evidence="1">
    <location>
        <begin position="325"/>
        <end position="341"/>
    </location>
</feature>
<organism evidence="2 3">
    <name type="scientific">Thalassiosira oceanica</name>
    <name type="common">Marine diatom</name>
    <dbReference type="NCBI Taxonomy" id="159749"/>
    <lineage>
        <taxon>Eukaryota</taxon>
        <taxon>Sar</taxon>
        <taxon>Stramenopiles</taxon>
        <taxon>Ochrophyta</taxon>
        <taxon>Bacillariophyta</taxon>
        <taxon>Coscinodiscophyceae</taxon>
        <taxon>Thalassiosirophycidae</taxon>
        <taxon>Thalassiosirales</taxon>
        <taxon>Thalassiosiraceae</taxon>
        <taxon>Thalassiosira</taxon>
    </lineage>
</organism>